<sequence>MINKKITIQIVVFILLISLQSYSYSSPDEVEKYTQQCKNFLNRHSGELKDESFEKLLGYIGNAQICRIEKIHNKLDEEEKNRLKDVLLHIDDVKKGLSKEKLERINESIAAIMPAIENEVWEELSNDELMELDILLRAKWNGMLKALEQNDIDKAVNYFHHTASDKYRKLFKTLNPYGRKKIGKDLANIQIVEVAMNTAIYEITSNLKKGEKPSFQLAFVKDLHGEWVIKSF</sequence>
<dbReference type="AlphaFoldDB" id="A0A0B0EFE6"/>
<organism evidence="1 2">
    <name type="scientific">Candidatus Scalindua brodae</name>
    <dbReference type="NCBI Taxonomy" id="237368"/>
    <lineage>
        <taxon>Bacteria</taxon>
        <taxon>Pseudomonadati</taxon>
        <taxon>Planctomycetota</taxon>
        <taxon>Candidatus Brocadiia</taxon>
        <taxon>Candidatus Brocadiales</taxon>
        <taxon>Candidatus Scalinduaceae</taxon>
        <taxon>Candidatus Scalindua</taxon>
    </lineage>
</organism>
<evidence type="ECO:0000313" key="1">
    <source>
        <dbReference type="EMBL" id="KHE91309.1"/>
    </source>
</evidence>
<name>A0A0B0EFE6_9BACT</name>
<accession>A0A0B0EFE6</accession>
<protein>
    <submittedName>
        <fullName evidence="1">Uncharacterized protein</fullName>
    </submittedName>
</protein>
<proteinExistence type="predicted"/>
<comment type="caution">
    <text evidence="1">The sequence shown here is derived from an EMBL/GenBank/DDBJ whole genome shotgun (WGS) entry which is preliminary data.</text>
</comment>
<dbReference type="Proteomes" id="UP000030652">
    <property type="component" value="Unassembled WGS sequence"/>
</dbReference>
<dbReference type="EMBL" id="JRYO01000213">
    <property type="protein sequence ID" value="KHE91309.1"/>
    <property type="molecule type" value="Genomic_DNA"/>
</dbReference>
<gene>
    <name evidence="1" type="ORF">SCABRO_02989</name>
</gene>
<reference evidence="1 2" key="1">
    <citation type="submission" date="2014-10" db="EMBL/GenBank/DDBJ databases">
        <title>Draft genome of anammox bacterium scalindua brodae, obtained using differential coverage binning of sequence data from two enrichment reactors.</title>
        <authorList>
            <person name="Speth D.R."/>
            <person name="Russ L."/>
            <person name="Kartal B."/>
            <person name="Op den Camp H.J."/>
            <person name="Dutilh B.E."/>
            <person name="Jetten M.S."/>
        </authorList>
    </citation>
    <scope>NUCLEOTIDE SEQUENCE [LARGE SCALE GENOMIC DNA]</scope>
    <source>
        <strain evidence="1">RU1</strain>
    </source>
</reference>
<evidence type="ECO:0000313" key="2">
    <source>
        <dbReference type="Proteomes" id="UP000030652"/>
    </source>
</evidence>